<dbReference type="Pfam" id="PF07279">
    <property type="entry name" value="DUF1442"/>
    <property type="match status" value="1"/>
</dbReference>
<dbReference type="InterPro" id="IPR009902">
    <property type="entry name" value="DUF1442"/>
</dbReference>
<keyword evidence="2" id="KW-1185">Reference proteome</keyword>
<evidence type="ECO:0000313" key="1">
    <source>
        <dbReference type="EMBL" id="KYP41216.1"/>
    </source>
</evidence>
<dbReference type="EMBL" id="KQ483787">
    <property type="protein sequence ID" value="KYP41216.1"/>
    <property type="molecule type" value="Genomic_DNA"/>
</dbReference>
<protein>
    <submittedName>
        <fullName evidence="1">Uncharacterized protein</fullName>
    </submittedName>
</protein>
<dbReference type="STRING" id="3821.A0A151RF83"/>
<organism evidence="1 2">
    <name type="scientific">Cajanus cajan</name>
    <name type="common">Pigeon pea</name>
    <name type="synonym">Cajanus indicus</name>
    <dbReference type="NCBI Taxonomy" id="3821"/>
    <lineage>
        <taxon>Eukaryota</taxon>
        <taxon>Viridiplantae</taxon>
        <taxon>Streptophyta</taxon>
        <taxon>Embryophyta</taxon>
        <taxon>Tracheophyta</taxon>
        <taxon>Spermatophyta</taxon>
        <taxon>Magnoliopsida</taxon>
        <taxon>eudicotyledons</taxon>
        <taxon>Gunneridae</taxon>
        <taxon>Pentapetalae</taxon>
        <taxon>rosids</taxon>
        <taxon>fabids</taxon>
        <taxon>Fabales</taxon>
        <taxon>Fabaceae</taxon>
        <taxon>Papilionoideae</taxon>
        <taxon>50 kb inversion clade</taxon>
        <taxon>NPAAA clade</taxon>
        <taxon>indigoferoid/millettioid clade</taxon>
        <taxon>Phaseoleae</taxon>
        <taxon>Cajanus</taxon>
    </lineage>
</organism>
<sequence length="107" mass="11602">MAQMGVLPGPEVVVGEAATAVAQLAGLEFLLVDSRQREFARVLTVARVSPRGAVLVCKNAHERNFSGVFRWNLVLRQDVPFERSVFLPFGNGVDIAYIAAPPIPSNL</sequence>
<dbReference type="Proteomes" id="UP000075243">
    <property type="component" value="Unassembled WGS sequence"/>
</dbReference>
<dbReference type="PANTHER" id="PTHR33593">
    <property type="entry name" value="DUF1442 FAMILY PROTEIN"/>
    <property type="match status" value="1"/>
</dbReference>
<dbReference type="Gramene" id="C.cajan_39111.t">
    <property type="protein sequence ID" value="C.cajan_39111.t.cds1"/>
    <property type="gene ID" value="C.cajan_39111"/>
</dbReference>
<reference evidence="1" key="1">
    <citation type="journal article" date="2012" name="Nat. Biotechnol.">
        <title>Draft genome sequence of pigeonpea (Cajanus cajan), an orphan legume crop of resource-poor farmers.</title>
        <authorList>
            <person name="Varshney R.K."/>
            <person name="Chen W."/>
            <person name="Li Y."/>
            <person name="Bharti A.K."/>
            <person name="Saxena R.K."/>
            <person name="Schlueter J.A."/>
            <person name="Donoghue M.T."/>
            <person name="Azam S."/>
            <person name="Fan G."/>
            <person name="Whaley A.M."/>
            <person name="Farmer A.D."/>
            <person name="Sheridan J."/>
            <person name="Iwata A."/>
            <person name="Tuteja R."/>
            <person name="Penmetsa R.V."/>
            <person name="Wu W."/>
            <person name="Upadhyaya H.D."/>
            <person name="Yang S.P."/>
            <person name="Shah T."/>
            <person name="Saxena K.B."/>
            <person name="Michael T."/>
            <person name="McCombie W.R."/>
            <person name="Yang B."/>
            <person name="Zhang G."/>
            <person name="Yang H."/>
            <person name="Wang J."/>
            <person name="Spillane C."/>
            <person name="Cook D.R."/>
            <person name="May G.D."/>
            <person name="Xu X."/>
            <person name="Jackson S.A."/>
        </authorList>
    </citation>
    <scope>NUCLEOTIDE SEQUENCE [LARGE SCALE GENOMIC DNA]</scope>
</reference>
<proteinExistence type="predicted"/>
<evidence type="ECO:0000313" key="2">
    <source>
        <dbReference type="Proteomes" id="UP000075243"/>
    </source>
</evidence>
<accession>A0A151RF83</accession>
<dbReference type="AlphaFoldDB" id="A0A151RF83"/>
<name>A0A151RF83_CAJCA</name>
<gene>
    <name evidence="1" type="ORF">KK1_037419</name>
</gene>
<dbReference type="PANTHER" id="PTHR33593:SF28">
    <property type="entry name" value="ANKYRIN REPEAT_KH DOMAIN PROTEIN (DUF1442)"/>
    <property type="match status" value="1"/>
</dbReference>